<evidence type="ECO:0000313" key="3">
    <source>
        <dbReference type="Proteomes" id="UP001183202"/>
    </source>
</evidence>
<gene>
    <name evidence="2" type="ORF">RM445_05770</name>
</gene>
<sequence length="80" mass="9309">MNISTRASVNWTKWFRQVHRWLAVVFTVSIVVTTVALLQDEPLVWVSYVPLLPLAFLLFTGLYMFAQPYVIRRRAGRRAA</sequence>
<keyword evidence="3" id="KW-1185">Reference proteome</keyword>
<feature type="transmembrane region" description="Helical" evidence="1">
    <location>
        <begin position="21"/>
        <end position="39"/>
    </location>
</feature>
<proteinExistence type="predicted"/>
<dbReference type="RefSeq" id="WP_311555002.1">
    <property type="nucleotide sequence ID" value="NZ_JAVREJ010000003.1"/>
</dbReference>
<evidence type="ECO:0000256" key="1">
    <source>
        <dbReference type="SAM" id="Phobius"/>
    </source>
</evidence>
<feature type="transmembrane region" description="Helical" evidence="1">
    <location>
        <begin position="45"/>
        <end position="66"/>
    </location>
</feature>
<organism evidence="2 3">
    <name type="scientific">Pseudonocardia charpentierae</name>
    <dbReference type="NCBI Taxonomy" id="3075545"/>
    <lineage>
        <taxon>Bacteria</taxon>
        <taxon>Bacillati</taxon>
        <taxon>Actinomycetota</taxon>
        <taxon>Actinomycetes</taxon>
        <taxon>Pseudonocardiales</taxon>
        <taxon>Pseudonocardiaceae</taxon>
        <taxon>Pseudonocardia</taxon>
    </lineage>
</organism>
<dbReference type="Proteomes" id="UP001183202">
    <property type="component" value="Unassembled WGS sequence"/>
</dbReference>
<keyword evidence="1" id="KW-1133">Transmembrane helix</keyword>
<protein>
    <recommendedName>
        <fullName evidence="4">2TM domain-containing protein</fullName>
    </recommendedName>
</protein>
<comment type="caution">
    <text evidence="2">The sequence shown here is derived from an EMBL/GenBank/DDBJ whole genome shotgun (WGS) entry which is preliminary data.</text>
</comment>
<reference evidence="3" key="1">
    <citation type="submission" date="2023-07" db="EMBL/GenBank/DDBJ databases">
        <title>30 novel species of actinomycetes from the DSMZ collection.</title>
        <authorList>
            <person name="Nouioui I."/>
        </authorList>
    </citation>
    <scope>NUCLEOTIDE SEQUENCE [LARGE SCALE GENOMIC DNA]</scope>
    <source>
        <strain evidence="3">DSM 45834</strain>
    </source>
</reference>
<evidence type="ECO:0000313" key="2">
    <source>
        <dbReference type="EMBL" id="MDT0349031.1"/>
    </source>
</evidence>
<dbReference type="EMBL" id="JAVREJ010000003">
    <property type="protein sequence ID" value="MDT0349031.1"/>
    <property type="molecule type" value="Genomic_DNA"/>
</dbReference>
<keyword evidence="1" id="KW-0812">Transmembrane</keyword>
<accession>A0ABU2N528</accession>
<keyword evidence="1" id="KW-0472">Membrane</keyword>
<evidence type="ECO:0008006" key="4">
    <source>
        <dbReference type="Google" id="ProtNLM"/>
    </source>
</evidence>
<name>A0ABU2N528_9PSEU</name>